<dbReference type="NCBIfam" id="TIGR00229">
    <property type="entry name" value="sensory_box"/>
    <property type="match status" value="1"/>
</dbReference>
<dbReference type="AlphaFoldDB" id="A0A1H2RS96"/>
<dbReference type="GO" id="GO:0003824">
    <property type="term" value="F:catalytic activity"/>
    <property type="evidence" value="ECO:0007669"/>
    <property type="project" value="UniProtKB-ARBA"/>
</dbReference>
<dbReference type="InterPro" id="IPR029787">
    <property type="entry name" value="Nucleotide_cyclase"/>
</dbReference>
<dbReference type="InterPro" id="IPR052155">
    <property type="entry name" value="Biofilm_reg_signaling"/>
</dbReference>
<dbReference type="CDD" id="cd01949">
    <property type="entry name" value="GGDEF"/>
    <property type="match status" value="1"/>
</dbReference>
<evidence type="ECO:0000256" key="2">
    <source>
        <dbReference type="ARBA" id="ARBA00004651"/>
    </source>
</evidence>
<dbReference type="PROSITE" id="PS50112">
    <property type="entry name" value="PAS"/>
    <property type="match status" value="1"/>
</dbReference>
<keyword evidence="5 7" id="KW-1133">Transmembrane helix</keyword>
<dbReference type="CDD" id="cd12914">
    <property type="entry name" value="PDC1_DGC_like"/>
    <property type="match status" value="1"/>
</dbReference>
<dbReference type="GO" id="GO:0007165">
    <property type="term" value="P:signal transduction"/>
    <property type="evidence" value="ECO:0007669"/>
    <property type="project" value="InterPro"/>
</dbReference>
<dbReference type="EMBL" id="FNNI01000001">
    <property type="protein sequence ID" value="SDW22155.1"/>
    <property type="molecule type" value="Genomic_DNA"/>
</dbReference>
<dbReference type="Proteomes" id="UP000198500">
    <property type="component" value="Unassembled WGS sequence"/>
</dbReference>
<evidence type="ECO:0000259" key="10">
    <source>
        <dbReference type="PROSITE" id="PS50885"/>
    </source>
</evidence>
<keyword evidence="13" id="KW-1185">Reference proteome</keyword>
<comment type="subcellular location">
    <subcellularLocation>
        <location evidence="2">Cell membrane</location>
        <topology evidence="2">Multi-pass membrane protein</topology>
    </subcellularLocation>
</comment>
<dbReference type="InterPro" id="IPR001610">
    <property type="entry name" value="PAC"/>
</dbReference>
<evidence type="ECO:0000259" key="8">
    <source>
        <dbReference type="PROSITE" id="PS50112"/>
    </source>
</evidence>
<dbReference type="PANTHER" id="PTHR44757">
    <property type="entry name" value="DIGUANYLATE CYCLASE DGCP"/>
    <property type="match status" value="1"/>
</dbReference>
<dbReference type="FunFam" id="3.30.70.270:FF:000001">
    <property type="entry name" value="Diguanylate cyclase domain protein"/>
    <property type="match status" value="1"/>
</dbReference>
<dbReference type="Pfam" id="PF13426">
    <property type="entry name" value="PAS_9"/>
    <property type="match status" value="1"/>
</dbReference>
<protein>
    <submittedName>
        <fullName evidence="12">Diguanylate cyclase with PAS/PAC sensor</fullName>
    </submittedName>
</protein>
<dbReference type="NCBIfam" id="TIGR00254">
    <property type="entry name" value="GGDEF"/>
    <property type="match status" value="1"/>
</dbReference>
<dbReference type="Pfam" id="PF02743">
    <property type="entry name" value="dCache_1"/>
    <property type="match status" value="1"/>
</dbReference>
<keyword evidence="6 7" id="KW-0472">Membrane</keyword>
<feature type="domain" description="PAC" evidence="9">
    <location>
        <begin position="434"/>
        <end position="485"/>
    </location>
</feature>
<dbReference type="InterPro" id="IPR000160">
    <property type="entry name" value="GGDEF_dom"/>
</dbReference>
<accession>A0A1H2RS96</accession>
<dbReference type="InterPro" id="IPR000014">
    <property type="entry name" value="PAS"/>
</dbReference>
<dbReference type="InterPro" id="IPR043128">
    <property type="entry name" value="Rev_trsase/Diguanyl_cyclase"/>
</dbReference>
<evidence type="ECO:0000313" key="13">
    <source>
        <dbReference type="Proteomes" id="UP000198500"/>
    </source>
</evidence>
<dbReference type="InterPro" id="IPR003660">
    <property type="entry name" value="HAMP_dom"/>
</dbReference>
<dbReference type="CDD" id="cd00130">
    <property type="entry name" value="PAS"/>
    <property type="match status" value="1"/>
</dbReference>
<dbReference type="SMART" id="SM00267">
    <property type="entry name" value="GGDEF"/>
    <property type="match status" value="1"/>
</dbReference>
<dbReference type="OrthoDB" id="8929028at2"/>
<evidence type="ECO:0000256" key="3">
    <source>
        <dbReference type="ARBA" id="ARBA00022475"/>
    </source>
</evidence>
<dbReference type="SUPFAM" id="SSF55073">
    <property type="entry name" value="Nucleotide cyclase"/>
    <property type="match status" value="1"/>
</dbReference>
<evidence type="ECO:0000256" key="7">
    <source>
        <dbReference type="SAM" id="Phobius"/>
    </source>
</evidence>
<feature type="domain" description="PAS" evidence="8">
    <location>
        <begin position="361"/>
        <end position="431"/>
    </location>
</feature>
<dbReference type="Gene3D" id="3.30.70.270">
    <property type="match status" value="1"/>
</dbReference>
<name>A0A1H2RS96_9GAMM</name>
<dbReference type="SMART" id="SM00091">
    <property type="entry name" value="PAS"/>
    <property type="match status" value="1"/>
</dbReference>
<evidence type="ECO:0000256" key="5">
    <source>
        <dbReference type="ARBA" id="ARBA00022989"/>
    </source>
</evidence>
<keyword evidence="4 7" id="KW-0812">Transmembrane</keyword>
<dbReference type="SMART" id="SM00086">
    <property type="entry name" value="PAC"/>
    <property type="match status" value="1"/>
</dbReference>
<evidence type="ECO:0000256" key="6">
    <source>
        <dbReference type="ARBA" id="ARBA00023136"/>
    </source>
</evidence>
<feature type="domain" description="HAMP" evidence="10">
    <location>
        <begin position="304"/>
        <end position="356"/>
    </location>
</feature>
<dbReference type="InterPro" id="IPR000700">
    <property type="entry name" value="PAS-assoc_C"/>
</dbReference>
<proteinExistence type="predicted"/>
<dbReference type="InterPro" id="IPR033479">
    <property type="entry name" value="dCache_1"/>
</dbReference>
<gene>
    <name evidence="12" type="ORF">SAMN05443545_101392</name>
</gene>
<reference evidence="12 13" key="1">
    <citation type="submission" date="2016-10" db="EMBL/GenBank/DDBJ databases">
        <authorList>
            <person name="de Groot N.N."/>
        </authorList>
    </citation>
    <scope>NUCLEOTIDE SEQUENCE [LARGE SCALE GENOMIC DNA]</scope>
    <source>
        <strain evidence="12 13">DSM 19219</strain>
    </source>
</reference>
<dbReference type="CDD" id="cd18774">
    <property type="entry name" value="PDC2_HK_sensor"/>
    <property type="match status" value="1"/>
</dbReference>
<evidence type="ECO:0000259" key="9">
    <source>
        <dbReference type="PROSITE" id="PS50113"/>
    </source>
</evidence>
<keyword evidence="3" id="KW-1003">Cell membrane</keyword>
<comment type="cofactor">
    <cofactor evidence="1">
        <name>Mg(2+)</name>
        <dbReference type="ChEBI" id="CHEBI:18420"/>
    </cofactor>
</comment>
<dbReference type="Pfam" id="PF00990">
    <property type="entry name" value="GGDEF"/>
    <property type="match status" value="1"/>
</dbReference>
<dbReference type="PROSITE" id="PS50885">
    <property type="entry name" value="HAMP"/>
    <property type="match status" value="1"/>
</dbReference>
<feature type="transmembrane region" description="Helical" evidence="7">
    <location>
        <begin position="12"/>
        <end position="33"/>
    </location>
</feature>
<evidence type="ECO:0000259" key="11">
    <source>
        <dbReference type="PROSITE" id="PS50887"/>
    </source>
</evidence>
<dbReference type="SUPFAM" id="SSF55785">
    <property type="entry name" value="PYP-like sensor domain (PAS domain)"/>
    <property type="match status" value="1"/>
</dbReference>
<evidence type="ECO:0000256" key="4">
    <source>
        <dbReference type="ARBA" id="ARBA00022692"/>
    </source>
</evidence>
<dbReference type="Gene3D" id="3.30.450.20">
    <property type="entry name" value="PAS domain"/>
    <property type="match status" value="2"/>
</dbReference>
<evidence type="ECO:0000256" key="1">
    <source>
        <dbReference type="ARBA" id="ARBA00001946"/>
    </source>
</evidence>
<organism evidence="12 13">
    <name type="scientific">Aidingimonas halophila</name>
    <dbReference type="NCBI Taxonomy" id="574349"/>
    <lineage>
        <taxon>Bacteria</taxon>
        <taxon>Pseudomonadati</taxon>
        <taxon>Pseudomonadota</taxon>
        <taxon>Gammaproteobacteria</taxon>
        <taxon>Oceanospirillales</taxon>
        <taxon>Halomonadaceae</taxon>
        <taxon>Aidingimonas</taxon>
    </lineage>
</organism>
<dbReference type="GO" id="GO:0005886">
    <property type="term" value="C:plasma membrane"/>
    <property type="evidence" value="ECO:0007669"/>
    <property type="project" value="UniProtKB-SubCell"/>
</dbReference>
<dbReference type="PANTHER" id="PTHR44757:SF2">
    <property type="entry name" value="BIOFILM ARCHITECTURE MAINTENANCE PROTEIN MBAA"/>
    <property type="match status" value="1"/>
</dbReference>
<dbReference type="InterPro" id="IPR035965">
    <property type="entry name" value="PAS-like_dom_sf"/>
</dbReference>
<feature type="domain" description="GGDEF" evidence="11">
    <location>
        <begin position="517"/>
        <end position="647"/>
    </location>
</feature>
<sequence length="647" mass="71409">MKWLLGTLQSRLLLGLGIGWLVLFAVGLIGALASGSGMLTDATREHLEYEATLIAQHVERAVETRKSALARLGDDIHWDDDGLHDVLANQDGMLELFDALAVISPQGRVVADAPVQVGRIGLDVTDREYFEYVRQFHDAYVSEPFIGRATQIPLVMIAVPLETDDGEFDGMLGGVVSIQGGTLISKLRSMRIGDEGYAALMTASGTILNHPDESLIMQQVPGVDTHPALDLALSGWSGTAEGELLNGQQALQAYQQVWSANWVVGVYLPESQLDVMIGRFIDELWWIGAITLALMIPVLWALIRGLLAPLGRLEHQIARVGRGDQSHVELNTGMRELKEIADTINYFVEERRHAGLLLQDRQAFLDAVLASSPVGMFVCDLSGRIEYINTALSELTGHELEDYRRGGVIGHLHAEEFSDIRDLWKDTLATGREFQRQFRYFTANGELLWLEVHISLVKDGERPRGYVGTVKDITQRREQEAMHRWEAEHDPLTGLLNRRGFERCLADALAAWRKTTTPSVLLLFDLDHFKPINDEGGHALGDEMLQRIADALNACVRSSDSVARHGGDEFAVLMPGCNLEQAQRAAHELKQAVADVAVEHNGKHYRVTPSMGLTALQAGDQDIDSVLARADAASYEAKTKGRNQIVS</sequence>
<dbReference type="PROSITE" id="PS50887">
    <property type="entry name" value="GGDEF"/>
    <property type="match status" value="1"/>
</dbReference>
<evidence type="ECO:0000313" key="12">
    <source>
        <dbReference type="EMBL" id="SDW22155.1"/>
    </source>
</evidence>
<dbReference type="STRING" id="574349.SAMN05443545_101392"/>
<dbReference type="Gene3D" id="6.10.340.10">
    <property type="match status" value="1"/>
</dbReference>
<dbReference type="PROSITE" id="PS50113">
    <property type="entry name" value="PAC"/>
    <property type="match status" value="1"/>
</dbReference>
<dbReference type="RefSeq" id="WP_092567798.1">
    <property type="nucleotide sequence ID" value="NZ_BMXH01000001.1"/>
</dbReference>
<feature type="transmembrane region" description="Helical" evidence="7">
    <location>
        <begin position="284"/>
        <end position="303"/>
    </location>
</feature>